<dbReference type="PANTHER" id="PTHR35794:SF1">
    <property type="entry name" value="CELL CYCLE PROTEIN GPSB"/>
    <property type="match status" value="1"/>
</dbReference>
<feature type="region of interest" description="Disordered" evidence="7">
    <location>
        <begin position="248"/>
        <end position="269"/>
    </location>
</feature>
<dbReference type="PANTHER" id="PTHR35794">
    <property type="entry name" value="CELL DIVISION PROTEIN DIVIVA"/>
    <property type="match status" value="1"/>
</dbReference>
<dbReference type="Proteomes" id="UP000021369">
    <property type="component" value="Unassembled WGS sequence"/>
</dbReference>
<dbReference type="Gene3D" id="6.10.250.660">
    <property type="match status" value="1"/>
</dbReference>
<evidence type="ECO:0000256" key="7">
    <source>
        <dbReference type="SAM" id="MobiDB-lite"/>
    </source>
</evidence>
<dbReference type="EMBL" id="JEOB01000004">
    <property type="protein sequence ID" value="EXM37881.1"/>
    <property type="molecule type" value="Genomic_DNA"/>
</dbReference>
<comment type="subcellular location">
    <subcellularLocation>
        <location evidence="1">Cytoplasm</location>
    </subcellularLocation>
</comment>
<proteinExistence type="predicted"/>
<accession>A0A011VRI0</accession>
<dbReference type="InterPro" id="IPR019933">
    <property type="entry name" value="DivIVA_domain"/>
</dbReference>
<dbReference type="Pfam" id="PF05103">
    <property type="entry name" value="DivIVA"/>
    <property type="match status" value="1"/>
</dbReference>
<dbReference type="AlphaFoldDB" id="A0A011VRI0"/>
<feature type="coiled-coil region" evidence="6">
    <location>
        <begin position="100"/>
        <end position="156"/>
    </location>
</feature>
<dbReference type="InterPro" id="IPR007793">
    <property type="entry name" value="DivIVA_fam"/>
</dbReference>
<dbReference type="GO" id="GO:0051301">
    <property type="term" value="P:cell division"/>
    <property type="evidence" value="ECO:0007669"/>
    <property type="project" value="UniProtKB-KW"/>
</dbReference>
<dbReference type="RefSeq" id="WP_037289871.1">
    <property type="nucleotide sequence ID" value="NZ_JEOB01000004.1"/>
</dbReference>
<dbReference type="GO" id="GO:0005737">
    <property type="term" value="C:cytoplasm"/>
    <property type="evidence" value="ECO:0007669"/>
    <property type="project" value="UniProtKB-SubCell"/>
</dbReference>
<evidence type="ECO:0000256" key="4">
    <source>
        <dbReference type="ARBA" id="ARBA00023054"/>
    </source>
</evidence>
<evidence type="ECO:0000313" key="8">
    <source>
        <dbReference type="EMBL" id="EXM37881.1"/>
    </source>
</evidence>
<gene>
    <name evidence="8" type="ORF">RASY3_16350</name>
</gene>
<feature type="coiled-coil region" evidence="6">
    <location>
        <begin position="28"/>
        <end position="62"/>
    </location>
</feature>
<evidence type="ECO:0000256" key="2">
    <source>
        <dbReference type="ARBA" id="ARBA00022490"/>
    </source>
</evidence>
<dbReference type="PATRIC" id="fig|1341156.4.peg.2869"/>
<keyword evidence="9" id="KW-1185">Reference proteome</keyword>
<evidence type="ECO:0000256" key="3">
    <source>
        <dbReference type="ARBA" id="ARBA00022618"/>
    </source>
</evidence>
<protein>
    <submittedName>
        <fullName evidence="8">Cell division protein DivIVA</fullName>
    </submittedName>
</protein>
<name>A0A011VRI0_RUMAL</name>
<keyword evidence="5" id="KW-0131">Cell cycle</keyword>
<organism evidence="8 9">
    <name type="scientific">Ruminococcus albus SY3</name>
    <dbReference type="NCBI Taxonomy" id="1341156"/>
    <lineage>
        <taxon>Bacteria</taxon>
        <taxon>Bacillati</taxon>
        <taxon>Bacillota</taxon>
        <taxon>Clostridia</taxon>
        <taxon>Eubacteriales</taxon>
        <taxon>Oscillospiraceae</taxon>
        <taxon>Ruminococcus</taxon>
    </lineage>
</organism>
<evidence type="ECO:0000256" key="1">
    <source>
        <dbReference type="ARBA" id="ARBA00004496"/>
    </source>
</evidence>
<keyword evidence="3 8" id="KW-0132">Cell division</keyword>
<sequence>MMTAKSIKSAAFESEKNGYSPAQVDRFLAEVAKEFAALEAENADSEAKISKLVEKVSEYKEDEDAIKDALLSAQKEASKIINDAKNKAAAIVDGAKSEQRKLAEQSAAECEKIVREHKERCAALIKENTEITEQKINALRDAYDEEKAAYDELRAEVTYFKSELTSLYQEQIKLVMQLPTLTDEELEAYENGEEEYYDDEEEYEDVNDMTEGFGDETVAEQPVQQSAPVQQAAPTASTAELDKVLNTGSFDPVIHKPNPEDLQFGKKNG</sequence>
<dbReference type="NCBIfam" id="TIGR03544">
    <property type="entry name" value="DivI1A_domain"/>
    <property type="match status" value="1"/>
</dbReference>
<evidence type="ECO:0000256" key="6">
    <source>
        <dbReference type="SAM" id="Coils"/>
    </source>
</evidence>
<keyword evidence="2" id="KW-0963">Cytoplasm</keyword>
<keyword evidence="4 6" id="KW-0175">Coiled coil</keyword>
<comment type="caution">
    <text evidence="8">The sequence shown here is derived from an EMBL/GenBank/DDBJ whole genome shotgun (WGS) entry which is preliminary data.</text>
</comment>
<reference evidence="8 9" key="1">
    <citation type="submission" date="2013-06" db="EMBL/GenBank/DDBJ databases">
        <title>Rumen cellulosomics: divergent fiber-degrading strategies revealed by comparative genome-wide analysis of six Ruminococcal strains.</title>
        <authorList>
            <person name="Dassa B."/>
            <person name="Borovok I."/>
            <person name="Lamed R."/>
            <person name="Flint H."/>
            <person name="Yeoman C.J."/>
            <person name="White B."/>
            <person name="Bayer E.A."/>
        </authorList>
    </citation>
    <scope>NUCLEOTIDE SEQUENCE [LARGE SCALE GENOMIC DNA]</scope>
    <source>
        <strain evidence="8 9">SY3</strain>
    </source>
</reference>
<evidence type="ECO:0000256" key="5">
    <source>
        <dbReference type="ARBA" id="ARBA00023306"/>
    </source>
</evidence>
<evidence type="ECO:0000313" key="9">
    <source>
        <dbReference type="Proteomes" id="UP000021369"/>
    </source>
</evidence>
<dbReference type="OrthoDB" id="1819677at2"/>